<evidence type="ECO:0000256" key="1">
    <source>
        <dbReference type="SAM" id="MobiDB-lite"/>
    </source>
</evidence>
<protein>
    <submittedName>
        <fullName evidence="3">GNAT family N-acetyltransferase</fullName>
    </submittedName>
</protein>
<dbReference type="Gene3D" id="3.40.630.30">
    <property type="match status" value="1"/>
</dbReference>
<accession>A0A9D1U7T3</accession>
<dbReference type="SUPFAM" id="SSF55729">
    <property type="entry name" value="Acyl-CoA N-acyltransferases (Nat)"/>
    <property type="match status" value="1"/>
</dbReference>
<dbReference type="InterPro" id="IPR000182">
    <property type="entry name" value="GNAT_dom"/>
</dbReference>
<dbReference type="GO" id="GO:0016747">
    <property type="term" value="F:acyltransferase activity, transferring groups other than amino-acyl groups"/>
    <property type="evidence" value="ECO:0007669"/>
    <property type="project" value="InterPro"/>
</dbReference>
<feature type="region of interest" description="Disordered" evidence="1">
    <location>
        <begin position="106"/>
        <end position="133"/>
    </location>
</feature>
<evidence type="ECO:0000259" key="2">
    <source>
        <dbReference type="PROSITE" id="PS51186"/>
    </source>
</evidence>
<gene>
    <name evidence="3" type="ORF">H9874_01245</name>
</gene>
<feature type="domain" description="N-acetyltransferase" evidence="2">
    <location>
        <begin position="1"/>
        <end position="149"/>
    </location>
</feature>
<reference evidence="3" key="2">
    <citation type="submission" date="2021-04" db="EMBL/GenBank/DDBJ databases">
        <authorList>
            <person name="Gilroy R."/>
        </authorList>
    </citation>
    <scope>NUCLEOTIDE SEQUENCE</scope>
    <source>
        <strain evidence="3">ChiSxjej5B17-1746</strain>
    </source>
</reference>
<evidence type="ECO:0000313" key="4">
    <source>
        <dbReference type="Proteomes" id="UP000824264"/>
    </source>
</evidence>
<sequence>MEIRKLTADLKPALDLVWGVFLEYTAPDFSEEGVETFRRFIDHDGMASAVADGSCDLWAAFLGPAPVGVIAARGNHICLFFVAGPSQNHGVGRRLFETFRAHRLGHVSHTPSPSMPPLPQSRRIGGSASRARVKRSWSTASVSYRWNARSRPNHHSVAERES</sequence>
<dbReference type="AlphaFoldDB" id="A0A9D1U7T3"/>
<organism evidence="3 4">
    <name type="scientific">Candidatus Bilophila faecipullorum</name>
    <dbReference type="NCBI Taxonomy" id="2838482"/>
    <lineage>
        <taxon>Bacteria</taxon>
        <taxon>Pseudomonadati</taxon>
        <taxon>Thermodesulfobacteriota</taxon>
        <taxon>Desulfovibrionia</taxon>
        <taxon>Desulfovibrionales</taxon>
        <taxon>Desulfovibrionaceae</taxon>
        <taxon>Bilophila</taxon>
    </lineage>
</organism>
<proteinExistence type="predicted"/>
<feature type="compositionally biased region" description="Low complexity" evidence="1">
    <location>
        <begin position="121"/>
        <end position="130"/>
    </location>
</feature>
<reference evidence="3" key="1">
    <citation type="journal article" date="2021" name="PeerJ">
        <title>Extensive microbial diversity within the chicken gut microbiome revealed by metagenomics and culture.</title>
        <authorList>
            <person name="Gilroy R."/>
            <person name="Ravi A."/>
            <person name="Getino M."/>
            <person name="Pursley I."/>
            <person name="Horton D.L."/>
            <person name="Alikhan N.F."/>
            <person name="Baker D."/>
            <person name="Gharbi K."/>
            <person name="Hall N."/>
            <person name="Watson M."/>
            <person name="Adriaenssens E.M."/>
            <person name="Foster-Nyarko E."/>
            <person name="Jarju S."/>
            <person name="Secka A."/>
            <person name="Antonio M."/>
            <person name="Oren A."/>
            <person name="Chaudhuri R.R."/>
            <person name="La Ragione R."/>
            <person name="Hildebrand F."/>
            <person name="Pallen M.J."/>
        </authorList>
    </citation>
    <scope>NUCLEOTIDE SEQUENCE</scope>
    <source>
        <strain evidence="3">ChiSxjej5B17-1746</strain>
    </source>
</reference>
<dbReference type="EMBL" id="DXGI01000043">
    <property type="protein sequence ID" value="HIW77757.1"/>
    <property type="molecule type" value="Genomic_DNA"/>
</dbReference>
<comment type="caution">
    <text evidence="3">The sequence shown here is derived from an EMBL/GenBank/DDBJ whole genome shotgun (WGS) entry which is preliminary data.</text>
</comment>
<evidence type="ECO:0000313" key="3">
    <source>
        <dbReference type="EMBL" id="HIW77757.1"/>
    </source>
</evidence>
<dbReference type="Pfam" id="PF13673">
    <property type="entry name" value="Acetyltransf_10"/>
    <property type="match status" value="1"/>
</dbReference>
<dbReference type="Proteomes" id="UP000824264">
    <property type="component" value="Unassembled WGS sequence"/>
</dbReference>
<dbReference type="InterPro" id="IPR016181">
    <property type="entry name" value="Acyl_CoA_acyltransferase"/>
</dbReference>
<name>A0A9D1U7T3_9BACT</name>
<dbReference type="PROSITE" id="PS51186">
    <property type="entry name" value="GNAT"/>
    <property type="match status" value="1"/>
</dbReference>